<dbReference type="GO" id="GO:0003871">
    <property type="term" value="F:5-methyltetrahydropteroyltriglutamate-homocysteine S-methyltransferase activity"/>
    <property type="evidence" value="ECO:0007669"/>
    <property type="project" value="InterPro"/>
</dbReference>
<keyword evidence="3" id="KW-1185">Reference proteome</keyword>
<dbReference type="OrthoDB" id="7772923at2759"/>
<dbReference type="Pfam" id="PF01717">
    <property type="entry name" value="Meth_synt_2"/>
    <property type="match status" value="1"/>
</dbReference>
<dbReference type="InterPro" id="IPR002629">
    <property type="entry name" value="Met_Synth_C/arc"/>
</dbReference>
<accession>A0A316W7K7</accession>
<dbReference type="STRING" id="1522189.A0A316W7K7"/>
<evidence type="ECO:0000259" key="1">
    <source>
        <dbReference type="Pfam" id="PF01717"/>
    </source>
</evidence>
<organism evidence="2 3">
    <name type="scientific">Ceraceosorus guamensis</name>
    <dbReference type="NCBI Taxonomy" id="1522189"/>
    <lineage>
        <taxon>Eukaryota</taxon>
        <taxon>Fungi</taxon>
        <taxon>Dikarya</taxon>
        <taxon>Basidiomycota</taxon>
        <taxon>Ustilaginomycotina</taxon>
        <taxon>Exobasidiomycetes</taxon>
        <taxon>Ceraceosorales</taxon>
        <taxon>Ceraceosoraceae</taxon>
        <taxon>Ceraceosorus</taxon>
    </lineage>
</organism>
<proteinExistence type="predicted"/>
<dbReference type="GeneID" id="37034989"/>
<dbReference type="AlphaFoldDB" id="A0A316W7K7"/>
<dbReference type="RefSeq" id="XP_025372278.1">
    <property type="nucleotide sequence ID" value="XM_025513119.1"/>
</dbReference>
<dbReference type="EMBL" id="KZ819357">
    <property type="protein sequence ID" value="PWN45118.1"/>
    <property type="molecule type" value="Genomic_DNA"/>
</dbReference>
<evidence type="ECO:0000313" key="3">
    <source>
        <dbReference type="Proteomes" id="UP000245783"/>
    </source>
</evidence>
<dbReference type="GO" id="GO:0008270">
    <property type="term" value="F:zinc ion binding"/>
    <property type="evidence" value="ECO:0007669"/>
    <property type="project" value="InterPro"/>
</dbReference>
<dbReference type="SUPFAM" id="SSF51726">
    <property type="entry name" value="UROD/MetE-like"/>
    <property type="match status" value="1"/>
</dbReference>
<protein>
    <submittedName>
        <fullName evidence="2">Putative methionine synthase, vitamin-b12 independent</fullName>
    </submittedName>
</protein>
<dbReference type="NCBIfam" id="NF005085">
    <property type="entry name" value="PRK06520.1"/>
    <property type="match status" value="1"/>
</dbReference>
<dbReference type="Gene3D" id="3.20.20.210">
    <property type="match status" value="1"/>
</dbReference>
<dbReference type="PANTHER" id="PTHR43844">
    <property type="entry name" value="METHIONINE SYNTHASE"/>
    <property type="match status" value="1"/>
</dbReference>
<dbReference type="Proteomes" id="UP000245783">
    <property type="component" value="Unassembled WGS sequence"/>
</dbReference>
<dbReference type="PANTHER" id="PTHR43844:SF1">
    <property type="entry name" value="METHIONINE SYNTHASE"/>
    <property type="match status" value="1"/>
</dbReference>
<name>A0A316W7K7_9BASI</name>
<feature type="domain" description="Cobalamin-independent methionine synthase MetE C-terminal/archaeal" evidence="1">
    <location>
        <begin position="13"/>
        <end position="205"/>
    </location>
</feature>
<dbReference type="CDD" id="cd03311">
    <property type="entry name" value="CIMS_C_terminal_like"/>
    <property type="match status" value="1"/>
</dbReference>
<dbReference type="GO" id="GO:0009086">
    <property type="term" value="P:methionine biosynthetic process"/>
    <property type="evidence" value="ECO:0007669"/>
    <property type="project" value="InterPro"/>
</dbReference>
<gene>
    <name evidence="2" type="ORF">IE81DRAFT_320731</name>
</gene>
<dbReference type="InterPro" id="IPR038071">
    <property type="entry name" value="UROD/MetE-like_sf"/>
</dbReference>
<reference evidence="2 3" key="1">
    <citation type="journal article" date="2018" name="Mol. Biol. Evol.">
        <title>Broad Genomic Sampling Reveals a Smut Pathogenic Ancestry of the Fungal Clade Ustilaginomycotina.</title>
        <authorList>
            <person name="Kijpornyongpan T."/>
            <person name="Mondo S.J."/>
            <person name="Barry K."/>
            <person name="Sandor L."/>
            <person name="Lee J."/>
            <person name="Lipzen A."/>
            <person name="Pangilinan J."/>
            <person name="LaButti K."/>
            <person name="Hainaut M."/>
            <person name="Henrissat B."/>
            <person name="Grigoriev I.V."/>
            <person name="Spatafora J.W."/>
            <person name="Aime M.C."/>
        </authorList>
    </citation>
    <scope>NUCLEOTIDE SEQUENCE [LARGE SCALE GENOMIC DNA]</scope>
    <source>
        <strain evidence="2 3">MCA 4658</strain>
    </source>
</reference>
<sequence length="386" mass="42657">MSTSGRRTFRAEHVGSFLRPRAVHDARAAFAAQKLDAAGLRAAEDAAIREHISTCLSLGIKDLTDGEFRRQYFHIDFLKHLSGVSVQKNSLEQQEGHIPPTLAVVGKIKHERDIEVENFEFLKSIVPRAQWDGIKVTIPSPTMLHFRGGRKAIDEQVYPDLDDFFQDLAAAYRAEIDALYKAGCRYLQLDDTNLAYLTDPKMRADAAARGEDLASLPLRYAELINKAIQSRPKDMLVGIHLCKGNFKSQFFAAGSSEGYAPIAEALFGKLQVDAYFLEWEDQRSGVDFSVLGARPAGENAVPYLDASRTVVLGLVSSKVGKLEDKEELKRKLHDAAKFAPAGLEQLAISPQCGFSSTVHGNSITSDEQYAKLRLCKEVAEEVWGSA</sequence>
<dbReference type="InParanoid" id="A0A316W7K7"/>
<evidence type="ECO:0000313" key="2">
    <source>
        <dbReference type="EMBL" id="PWN45118.1"/>
    </source>
</evidence>